<sequence>MAFQAPNSRQDVQSRKILEDLLLKKQMLLKQGVMPTLSQTSINAPVMPQPPSMTPEQQQIIIMQRNAQNLIANSNTFYITTDSTFGNHILPVIPRLENMACIKRKHLEEYLEDIEVFENPKVELEQYPTKPHIASHMLHTMQASYGDVQGKLIADLGCGCGVLSFGAAMLGAGTVVGYDVDPDALEIWSNNCAELEMTACEAVLCDLTQGFPSNAFPKKFDTVIMNPPFGTKRKGIDMEFLQMALHLAKTAVYSLHKTSTRDHVLAKAEKWGAKGQVLAELRYDLPASYRFHKKQSVDIEVDFIRFSFPKDKCLKSKS</sequence>
<dbReference type="PROSITE" id="PS00092">
    <property type="entry name" value="N6_MTASE"/>
    <property type="match status" value="1"/>
</dbReference>
<dbReference type="GO" id="GO:0008988">
    <property type="term" value="F:rRNA (adenine-N6-)-methyltransferase activity"/>
    <property type="evidence" value="ECO:0007669"/>
    <property type="project" value="TreeGrafter"/>
</dbReference>
<accession>A0AAV7XGV0</accession>
<dbReference type="Proteomes" id="UP001075354">
    <property type="component" value="Chromosome 9"/>
</dbReference>
<feature type="domain" description="Methyltransferase small" evidence="3">
    <location>
        <begin position="138"/>
        <end position="244"/>
    </location>
</feature>
<comment type="similarity">
    <text evidence="1">Belongs to the methyltransferase superfamily. PrmA family.</text>
</comment>
<dbReference type="InterPro" id="IPR002052">
    <property type="entry name" value="DNA_methylase_N6_adenine_CS"/>
</dbReference>
<dbReference type="GO" id="GO:0070876">
    <property type="term" value="C:SOSS complex"/>
    <property type="evidence" value="ECO:0007669"/>
    <property type="project" value="InterPro"/>
</dbReference>
<dbReference type="PANTHER" id="PTHR23290:SF0">
    <property type="entry name" value="RRNA N6-ADENOSINE-METHYLTRANSFERASE METTL5"/>
    <property type="match status" value="1"/>
</dbReference>
<reference evidence="4" key="1">
    <citation type="submission" date="2022-12" db="EMBL/GenBank/DDBJ databases">
        <title>Chromosome-level genome assembly of the bean flower thrips Megalurothrips usitatus.</title>
        <authorList>
            <person name="Ma L."/>
            <person name="Liu Q."/>
            <person name="Li H."/>
            <person name="Cai W."/>
        </authorList>
    </citation>
    <scope>NUCLEOTIDE SEQUENCE</scope>
    <source>
        <strain evidence="4">Cailab_2022a</strain>
    </source>
</reference>
<dbReference type="InterPro" id="IPR007848">
    <property type="entry name" value="Small_mtfrase_dom"/>
</dbReference>
<proteinExistence type="inferred from homology"/>
<dbReference type="PANTHER" id="PTHR23290">
    <property type="entry name" value="RRNA N6-ADENOSINE-METHYLTRANSFERASE METTL5"/>
    <property type="match status" value="1"/>
</dbReference>
<dbReference type="InterPro" id="IPR031821">
    <property type="entry name" value="SOSSC"/>
</dbReference>
<comment type="caution">
    <text evidence="4">The sequence shown here is derived from an EMBL/GenBank/DDBJ whole genome shotgun (WGS) entry which is preliminary data.</text>
</comment>
<protein>
    <recommendedName>
        <fullName evidence="2">Methyltransferase-like protein 5</fullName>
    </recommendedName>
</protein>
<dbReference type="GO" id="GO:0006281">
    <property type="term" value="P:DNA repair"/>
    <property type="evidence" value="ECO:0007669"/>
    <property type="project" value="InterPro"/>
</dbReference>
<dbReference type="EMBL" id="JAPTSV010000009">
    <property type="protein sequence ID" value="KAJ1524196.1"/>
    <property type="molecule type" value="Genomic_DNA"/>
</dbReference>
<dbReference type="AlphaFoldDB" id="A0AAV7XGV0"/>
<dbReference type="InterPro" id="IPR029063">
    <property type="entry name" value="SAM-dependent_MTases_sf"/>
</dbReference>
<dbReference type="Gene3D" id="3.40.50.150">
    <property type="entry name" value="Vaccinia Virus protein VP39"/>
    <property type="match status" value="1"/>
</dbReference>
<dbReference type="InterPro" id="IPR051720">
    <property type="entry name" value="rRNA_MeTrfase/Polyamine_Synth"/>
</dbReference>
<evidence type="ECO:0000256" key="1">
    <source>
        <dbReference type="ARBA" id="ARBA00009741"/>
    </source>
</evidence>
<dbReference type="SUPFAM" id="SSF53335">
    <property type="entry name" value="S-adenosyl-L-methionine-dependent methyltransferases"/>
    <property type="match status" value="1"/>
</dbReference>
<evidence type="ECO:0000313" key="4">
    <source>
        <dbReference type="EMBL" id="KAJ1524196.1"/>
    </source>
</evidence>
<keyword evidence="5" id="KW-1185">Reference proteome</keyword>
<dbReference type="Pfam" id="PF15925">
    <property type="entry name" value="SOSSC"/>
    <property type="match status" value="1"/>
</dbReference>
<dbReference type="GO" id="GO:0003676">
    <property type="term" value="F:nucleic acid binding"/>
    <property type="evidence" value="ECO:0007669"/>
    <property type="project" value="InterPro"/>
</dbReference>
<evidence type="ECO:0000313" key="5">
    <source>
        <dbReference type="Proteomes" id="UP001075354"/>
    </source>
</evidence>
<evidence type="ECO:0000256" key="2">
    <source>
        <dbReference type="ARBA" id="ARBA00041374"/>
    </source>
</evidence>
<gene>
    <name evidence="4" type="ORF">ONE63_010718</name>
</gene>
<evidence type="ECO:0000259" key="3">
    <source>
        <dbReference type="Pfam" id="PF05175"/>
    </source>
</evidence>
<name>A0AAV7XGV0_9NEOP</name>
<organism evidence="4 5">
    <name type="scientific">Megalurothrips usitatus</name>
    <name type="common">bean blossom thrips</name>
    <dbReference type="NCBI Taxonomy" id="439358"/>
    <lineage>
        <taxon>Eukaryota</taxon>
        <taxon>Metazoa</taxon>
        <taxon>Ecdysozoa</taxon>
        <taxon>Arthropoda</taxon>
        <taxon>Hexapoda</taxon>
        <taxon>Insecta</taxon>
        <taxon>Pterygota</taxon>
        <taxon>Neoptera</taxon>
        <taxon>Paraneoptera</taxon>
        <taxon>Thysanoptera</taxon>
        <taxon>Terebrantia</taxon>
        <taxon>Thripoidea</taxon>
        <taxon>Thripidae</taxon>
        <taxon>Megalurothrips</taxon>
    </lineage>
</organism>
<dbReference type="CDD" id="cd02440">
    <property type="entry name" value="AdoMet_MTases"/>
    <property type="match status" value="1"/>
</dbReference>
<dbReference type="Pfam" id="PF05175">
    <property type="entry name" value="MTS"/>
    <property type="match status" value="1"/>
</dbReference>